<accession>A0AAN9BWD7</accession>
<gene>
    <name evidence="1" type="ORF">V1264_012078</name>
</gene>
<dbReference type="Pfam" id="PF01359">
    <property type="entry name" value="Transposase_1"/>
    <property type="match status" value="1"/>
</dbReference>
<dbReference type="Proteomes" id="UP001374579">
    <property type="component" value="Unassembled WGS sequence"/>
</dbReference>
<evidence type="ECO:0008006" key="3">
    <source>
        <dbReference type="Google" id="ProtNLM"/>
    </source>
</evidence>
<evidence type="ECO:0000313" key="1">
    <source>
        <dbReference type="EMBL" id="KAK7112656.1"/>
    </source>
</evidence>
<protein>
    <recommendedName>
        <fullName evidence="3">Transposase</fullName>
    </recommendedName>
</protein>
<keyword evidence="2" id="KW-1185">Reference proteome</keyword>
<dbReference type="AlphaFoldDB" id="A0AAN9BWD7"/>
<organism evidence="1 2">
    <name type="scientific">Littorina saxatilis</name>
    <dbReference type="NCBI Taxonomy" id="31220"/>
    <lineage>
        <taxon>Eukaryota</taxon>
        <taxon>Metazoa</taxon>
        <taxon>Spiralia</taxon>
        <taxon>Lophotrochozoa</taxon>
        <taxon>Mollusca</taxon>
        <taxon>Gastropoda</taxon>
        <taxon>Caenogastropoda</taxon>
        <taxon>Littorinimorpha</taxon>
        <taxon>Littorinoidea</taxon>
        <taxon>Littorinidae</taxon>
        <taxon>Littorina</taxon>
    </lineage>
</organism>
<dbReference type="Gene3D" id="3.30.420.10">
    <property type="entry name" value="Ribonuclease H-like superfamily/Ribonuclease H"/>
    <property type="match status" value="1"/>
</dbReference>
<sequence>MAEKSTFSEKDFRSYIKIRTALGKAAGDILEELRTVSPGTAPSRATVFRWAKHFSTGKTSVEDARGKVKKPPVTDNKMVSHVQRLVDEDPRVSSHFIAETLDISSSSVLRILKHKLGYTKVCARWVPHFLTEENKRCRVTFAQRLLKIYDGCDQKRLDEIVTGDETWVYFFEPKRKAQNKAWIKKGANAPRIVRKSRSGKKVLYTIFYNTKGVIFQKPREKGRSITGVYYKEKVLAGIVRYYKRARPTTGLKGIKLLHDNAPAHKSKVVKEYLEEENFETLPQSSLLS</sequence>
<dbReference type="InterPro" id="IPR036397">
    <property type="entry name" value="RNaseH_sf"/>
</dbReference>
<comment type="caution">
    <text evidence="1">The sequence shown here is derived from an EMBL/GenBank/DDBJ whole genome shotgun (WGS) entry which is preliminary data.</text>
</comment>
<name>A0AAN9BWD7_9CAEN</name>
<dbReference type="EMBL" id="JBAMIC010000002">
    <property type="protein sequence ID" value="KAK7112656.1"/>
    <property type="molecule type" value="Genomic_DNA"/>
</dbReference>
<reference evidence="1 2" key="1">
    <citation type="submission" date="2024-02" db="EMBL/GenBank/DDBJ databases">
        <title>Chromosome-scale genome assembly of the rough periwinkle Littorina saxatilis.</title>
        <authorList>
            <person name="De Jode A."/>
            <person name="Faria R."/>
            <person name="Formenti G."/>
            <person name="Sims Y."/>
            <person name="Smith T.P."/>
            <person name="Tracey A."/>
            <person name="Wood J.M.D."/>
            <person name="Zagrodzka Z.B."/>
            <person name="Johannesson K."/>
            <person name="Butlin R.K."/>
            <person name="Leder E.H."/>
        </authorList>
    </citation>
    <scope>NUCLEOTIDE SEQUENCE [LARGE SCALE GENOMIC DNA]</scope>
    <source>
        <strain evidence="1">Snail1</strain>
        <tissue evidence="1">Muscle</tissue>
    </source>
</reference>
<dbReference type="InterPro" id="IPR052709">
    <property type="entry name" value="Transposase-MT_Hybrid"/>
</dbReference>
<dbReference type="PANTHER" id="PTHR46060">
    <property type="entry name" value="MARINER MOS1 TRANSPOSASE-LIKE PROTEIN"/>
    <property type="match status" value="1"/>
</dbReference>
<proteinExistence type="predicted"/>
<dbReference type="GO" id="GO:0003676">
    <property type="term" value="F:nucleic acid binding"/>
    <property type="evidence" value="ECO:0007669"/>
    <property type="project" value="InterPro"/>
</dbReference>
<evidence type="ECO:0000313" key="2">
    <source>
        <dbReference type="Proteomes" id="UP001374579"/>
    </source>
</evidence>
<dbReference type="PANTHER" id="PTHR46060:SF1">
    <property type="entry name" value="MARINER MOS1 TRANSPOSASE-LIKE PROTEIN"/>
    <property type="match status" value="1"/>
</dbReference>
<dbReference type="InterPro" id="IPR001888">
    <property type="entry name" value="Transposase_1"/>
</dbReference>